<evidence type="ECO:0000313" key="1">
    <source>
        <dbReference type="EMBL" id="CAL8076985.1"/>
    </source>
</evidence>
<organism evidence="1 2">
    <name type="scientific">Orchesella dallaii</name>
    <dbReference type="NCBI Taxonomy" id="48710"/>
    <lineage>
        <taxon>Eukaryota</taxon>
        <taxon>Metazoa</taxon>
        <taxon>Ecdysozoa</taxon>
        <taxon>Arthropoda</taxon>
        <taxon>Hexapoda</taxon>
        <taxon>Collembola</taxon>
        <taxon>Entomobryomorpha</taxon>
        <taxon>Entomobryoidea</taxon>
        <taxon>Orchesellidae</taxon>
        <taxon>Orchesellinae</taxon>
        <taxon>Orchesella</taxon>
    </lineage>
</organism>
<accession>A0ABP1PTL5</accession>
<name>A0ABP1PTL5_9HEXA</name>
<protein>
    <submittedName>
        <fullName evidence="1">Uncharacterized protein</fullName>
    </submittedName>
</protein>
<keyword evidence="2" id="KW-1185">Reference proteome</keyword>
<comment type="caution">
    <text evidence="1">The sequence shown here is derived from an EMBL/GenBank/DDBJ whole genome shotgun (WGS) entry which is preliminary data.</text>
</comment>
<evidence type="ECO:0000313" key="2">
    <source>
        <dbReference type="Proteomes" id="UP001642540"/>
    </source>
</evidence>
<reference evidence="1 2" key="1">
    <citation type="submission" date="2024-08" db="EMBL/GenBank/DDBJ databases">
        <authorList>
            <person name="Cucini C."/>
            <person name="Frati F."/>
        </authorList>
    </citation>
    <scope>NUCLEOTIDE SEQUENCE [LARGE SCALE GENOMIC DNA]</scope>
</reference>
<sequence>MDGGKPVWLKSGFNNPDNSIQLQLKNEISLVHGQVKSWTVIKYILNIPDELCLQLVFHALMRSEQENEDEIVKIQKESGEIKARLLWKITASIGSSNEDGEGDFFKYIRQNAVKDEMPFYYTEKYNNRKKIPWAYTLYEEAYDLTEEEEEALNRNAVASSASQSSQEEVAVSIDAAANKSNFYYIIKIQKLEWFLNYNYPNL</sequence>
<dbReference type="EMBL" id="CAXLJM020000012">
    <property type="protein sequence ID" value="CAL8076985.1"/>
    <property type="molecule type" value="Genomic_DNA"/>
</dbReference>
<proteinExistence type="predicted"/>
<gene>
    <name evidence="1" type="ORF">ODALV1_LOCUS3658</name>
</gene>
<dbReference type="Proteomes" id="UP001642540">
    <property type="component" value="Unassembled WGS sequence"/>
</dbReference>